<name>A0A928KP96_9FIRM</name>
<gene>
    <name evidence="1" type="ORF">E7512_01490</name>
</gene>
<dbReference type="EMBL" id="SVNY01000001">
    <property type="protein sequence ID" value="MBE6832253.1"/>
    <property type="molecule type" value="Genomic_DNA"/>
</dbReference>
<comment type="caution">
    <text evidence="1">The sequence shown here is derived from an EMBL/GenBank/DDBJ whole genome shotgun (WGS) entry which is preliminary data.</text>
</comment>
<protein>
    <submittedName>
        <fullName evidence="1">Uncharacterized protein</fullName>
    </submittedName>
</protein>
<proteinExistence type="predicted"/>
<sequence>MGNWELSKFCNDVENYMKANGWIFQQDTVLPLIPDEQYQHCKKAVADILLDHTYSEVRTLDKVVDDYQMRYNVVGSVHKAFWEDGLNGKQYKYLGVEQAILHFEHRQFRFMDWLLENYIYMNFSEQVSEYWKFLNTDGVLERCLNALTNEVFRRSNWR</sequence>
<reference evidence="1" key="1">
    <citation type="submission" date="2019-04" db="EMBL/GenBank/DDBJ databases">
        <title>Evolution of Biomass-Degrading Anaerobic Consortia Revealed by Metagenomics.</title>
        <authorList>
            <person name="Peng X."/>
        </authorList>
    </citation>
    <scope>NUCLEOTIDE SEQUENCE</scope>
    <source>
        <strain evidence="1">SIG551</strain>
    </source>
</reference>
<dbReference type="Proteomes" id="UP000754750">
    <property type="component" value="Unassembled WGS sequence"/>
</dbReference>
<organism evidence="1 2">
    <name type="scientific">Faecalispora sporosphaeroides</name>
    <dbReference type="NCBI Taxonomy" id="1549"/>
    <lineage>
        <taxon>Bacteria</taxon>
        <taxon>Bacillati</taxon>
        <taxon>Bacillota</taxon>
        <taxon>Clostridia</taxon>
        <taxon>Eubacteriales</taxon>
        <taxon>Oscillospiraceae</taxon>
        <taxon>Faecalispora</taxon>
    </lineage>
</organism>
<dbReference type="AlphaFoldDB" id="A0A928KP96"/>
<evidence type="ECO:0000313" key="1">
    <source>
        <dbReference type="EMBL" id="MBE6832253.1"/>
    </source>
</evidence>
<accession>A0A928KP96</accession>
<dbReference type="RefSeq" id="WP_326839786.1">
    <property type="nucleotide sequence ID" value="NZ_SVNY01000001.1"/>
</dbReference>
<evidence type="ECO:0000313" key="2">
    <source>
        <dbReference type="Proteomes" id="UP000754750"/>
    </source>
</evidence>